<dbReference type="PANTHER" id="PTHR33797">
    <property type="entry name" value="ORGANIC HYDROPEROXIDE RESISTANCE PROTEIN-LIKE"/>
    <property type="match status" value="1"/>
</dbReference>
<protein>
    <submittedName>
        <fullName evidence="3">Peroxiredoxin, Ohr subfamily</fullName>
    </submittedName>
</protein>
<dbReference type="SUPFAM" id="SSF82784">
    <property type="entry name" value="OsmC-like"/>
    <property type="match status" value="1"/>
</dbReference>
<feature type="compositionally biased region" description="Basic and acidic residues" evidence="2">
    <location>
        <begin position="15"/>
        <end position="25"/>
    </location>
</feature>
<feature type="region of interest" description="Disordered" evidence="2">
    <location>
        <begin position="11"/>
        <end position="47"/>
    </location>
</feature>
<reference evidence="4" key="1">
    <citation type="submission" date="2017-01" db="EMBL/GenBank/DDBJ databases">
        <authorList>
            <person name="Varghese N."/>
            <person name="Submissions S."/>
        </authorList>
    </citation>
    <scope>NUCLEOTIDE SEQUENCE [LARGE SCALE GENOMIC DNA]</scope>
    <source>
        <strain evidence="4">DSM 23127</strain>
    </source>
</reference>
<dbReference type="NCBIfam" id="TIGR03561">
    <property type="entry name" value="organ_hyd_perox"/>
    <property type="match status" value="1"/>
</dbReference>
<dbReference type="InterPro" id="IPR003718">
    <property type="entry name" value="OsmC/Ohr_fam"/>
</dbReference>
<proteinExistence type="inferred from homology"/>
<keyword evidence="4" id="KW-1185">Reference proteome</keyword>
<evidence type="ECO:0000313" key="4">
    <source>
        <dbReference type="Proteomes" id="UP000187608"/>
    </source>
</evidence>
<dbReference type="AlphaFoldDB" id="A0A1N7K174"/>
<dbReference type="Gene3D" id="2.20.25.10">
    <property type="match status" value="1"/>
</dbReference>
<dbReference type="InterPro" id="IPR015946">
    <property type="entry name" value="KH_dom-like_a/b"/>
</dbReference>
<evidence type="ECO:0000313" key="3">
    <source>
        <dbReference type="EMBL" id="SIS55301.1"/>
    </source>
</evidence>
<evidence type="ECO:0000256" key="2">
    <source>
        <dbReference type="SAM" id="MobiDB-lite"/>
    </source>
</evidence>
<evidence type="ECO:0000256" key="1">
    <source>
        <dbReference type="ARBA" id="ARBA00007378"/>
    </source>
</evidence>
<accession>A0A1N7K174</accession>
<dbReference type="Proteomes" id="UP000187608">
    <property type="component" value="Unassembled WGS sequence"/>
</dbReference>
<dbReference type="PANTHER" id="PTHR33797:SF2">
    <property type="entry name" value="ORGANIC HYDROPEROXIDE RESISTANCE PROTEIN-LIKE"/>
    <property type="match status" value="1"/>
</dbReference>
<dbReference type="InterPro" id="IPR019953">
    <property type="entry name" value="OHR"/>
</dbReference>
<dbReference type="InterPro" id="IPR036102">
    <property type="entry name" value="OsmC/Ohrsf"/>
</dbReference>
<organism evidence="3 4">
    <name type="scientific">Salimicrobium flavidum</name>
    <dbReference type="NCBI Taxonomy" id="570947"/>
    <lineage>
        <taxon>Bacteria</taxon>
        <taxon>Bacillati</taxon>
        <taxon>Bacillota</taxon>
        <taxon>Bacilli</taxon>
        <taxon>Bacillales</taxon>
        <taxon>Bacillaceae</taxon>
        <taxon>Salimicrobium</taxon>
    </lineage>
</organism>
<dbReference type="EMBL" id="FTOC01000008">
    <property type="protein sequence ID" value="SIS55301.1"/>
    <property type="molecule type" value="Genomic_DNA"/>
</dbReference>
<name>A0A1N7K174_9BACI</name>
<comment type="similarity">
    <text evidence="1">Belongs to the OsmC/Ohr family.</text>
</comment>
<dbReference type="Gene3D" id="3.30.300.20">
    <property type="match status" value="1"/>
</dbReference>
<gene>
    <name evidence="3" type="ORF">SAMN05421687_108122</name>
</gene>
<dbReference type="Pfam" id="PF02566">
    <property type="entry name" value="OsmC"/>
    <property type="match status" value="1"/>
</dbReference>
<dbReference type="STRING" id="570947.SAMN05421687_108122"/>
<sequence length="141" mass="14903">MMSKILYTAKATAEGGREGSVKTDSETLDLDLAMPSSLGGEDKTGATNPEELFAAGYAACFDSALQLAASQAKKEITSRVSSEISIGKQTDGLGLSAKLHVDIEGVTQEEAEELVEKAHNLCPYSKATRGNMEVDLETTTK</sequence>
<dbReference type="GO" id="GO:0006979">
    <property type="term" value="P:response to oxidative stress"/>
    <property type="evidence" value="ECO:0007669"/>
    <property type="project" value="InterPro"/>
</dbReference>